<comment type="caution">
    <text evidence="2">The sequence shown here is derived from an EMBL/GenBank/DDBJ whole genome shotgun (WGS) entry which is preliminary data.</text>
</comment>
<sequence>MHFSTTALFTALFAATSALAQTGFCPEAARFGGVKISPSTLSPGETFTVMANLTCAVQLGNTPTFLDYYVDGTATHAISGPVLIARRTYNGTAAAPVDIFPVKLPEWFYFTDATYAFRMVNSFARAGPTGESVITSGSISVAMNITGI</sequence>
<feature type="chain" id="PRO_5034316861" description="Spore coat protein U domain-containing protein" evidence="1">
    <location>
        <begin position="21"/>
        <end position="148"/>
    </location>
</feature>
<evidence type="ECO:0008006" key="4">
    <source>
        <dbReference type="Google" id="ProtNLM"/>
    </source>
</evidence>
<dbReference type="OrthoDB" id="3043660at2759"/>
<evidence type="ECO:0000313" key="3">
    <source>
        <dbReference type="Proteomes" id="UP000636479"/>
    </source>
</evidence>
<gene>
    <name evidence="2" type="ORF">MIND_01230200</name>
</gene>
<feature type="signal peptide" evidence="1">
    <location>
        <begin position="1"/>
        <end position="20"/>
    </location>
</feature>
<dbReference type="InterPro" id="IPR010916">
    <property type="entry name" value="TonB_box_CS"/>
</dbReference>
<organism evidence="2 3">
    <name type="scientific">Mycena indigotica</name>
    <dbReference type="NCBI Taxonomy" id="2126181"/>
    <lineage>
        <taxon>Eukaryota</taxon>
        <taxon>Fungi</taxon>
        <taxon>Dikarya</taxon>
        <taxon>Basidiomycota</taxon>
        <taxon>Agaricomycotina</taxon>
        <taxon>Agaricomycetes</taxon>
        <taxon>Agaricomycetidae</taxon>
        <taxon>Agaricales</taxon>
        <taxon>Marasmiineae</taxon>
        <taxon>Mycenaceae</taxon>
        <taxon>Mycena</taxon>
    </lineage>
</organism>
<protein>
    <recommendedName>
        <fullName evidence="4">Spore coat protein U domain-containing protein</fullName>
    </recommendedName>
</protein>
<accession>A0A8H6S3F7</accession>
<keyword evidence="1" id="KW-0732">Signal</keyword>
<reference evidence="2" key="1">
    <citation type="submission" date="2020-05" db="EMBL/GenBank/DDBJ databases">
        <title>Mycena genomes resolve the evolution of fungal bioluminescence.</title>
        <authorList>
            <person name="Tsai I.J."/>
        </authorList>
    </citation>
    <scope>NUCLEOTIDE SEQUENCE</scope>
    <source>
        <strain evidence="2">171206Taipei</strain>
    </source>
</reference>
<dbReference type="AlphaFoldDB" id="A0A8H6S3F7"/>
<evidence type="ECO:0000256" key="1">
    <source>
        <dbReference type="SAM" id="SignalP"/>
    </source>
</evidence>
<dbReference type="PROSITE" id="PS00430">
    <property type="entry name" value="TONB_DEPENDENT_REC_1"/>
    <property type="match status" value="1"/>
</dbReference>
<proteinExistence type="predicted"/>
<keyword evidence="3" id="KW-1185">Reference proteome</keyword>
<name>A0A8H6S3F7_9AGAR</name>
<dbReference type="RefSeq" id="XP_037214768.1">
    <property type="nucleotide sequence ID" value="XM_037368800.1"/>
</dbReference>
<dbReference type="GeneID" id="59351316"/>
<dbReference type="EMBL" id="JACAZF010000012">
    <property type="protein sequence ID" value="KAF7292041.1"/>
    <property type="molecule type" value="Genomic_DNA"/>
</dbReference>
<evidence type="ECO:0000313" key="2">
    <source>
        <dbReference type="EMBL" id="KAF7292041.1"/>
    </source>
</evidence>
<dbReference type="Proteomes" id="UP000636479">
    <property type="component" value="Unassembled WGS sequence"/>
</dbReference>